<evidence type="ECO:0000256" key="1">
    <source>
        <dbReference type="SAM" id="Phobius"/>
    </source>
</evidence>
<feature type="transmembrane region" description="Helical" evidence="1">
    <location>
        <begin position="20"/>
        <end position="44"/>
    </location>
</feature>
<keyword evidence="1" id="KW-0472">Membrane</keyword>
<dbReference type="EMBL" id="GGFL01014923">
    <property type="protein sequence ID" value="MBW79101.1"/>
    <property type="molecule type" value="Transcribed_RNA"/>
</dbReference>
<accession>A0A2M4DNK0</accession>
<sequence length="105" mass="11500">MTRCATAGPHVDSSSARVMLLLLVLLLVHDVCYPFCFLLLTYYVQQSADRGRFWPEKVRYRFGARLEEGALMPPVWCPAMSLEESGTRNGVIVAVGCSTGTTSGA</sequence>
<dbReference type="AlphaFoldDB" id="A0A2M4DNK0"/>
<reference evidence="2" key="1">
    <citation type="submission" date="2018-01" db="EMBL/GenBank/DDBJ databases">
        <title>An insight into the sialome of Amazonian anophelines.</title>
        <authorList>
            <person name="Ribeiro J.M."/>
            <person name="Scarpassa V."/>
            <person name="Calvo E."/>
        </authorList>
    </citation>
    <scope>NUCLEOTIDE SEQUENCE</scope>
</reference>
<keyword evidence="1" id="KW-0812">Transmembrane</keyword>
<evidence type="ECO:0000313" key="2">
    <source>
        <dbReference type="EMBL" id="MBW79101.1"/>
    </source>
</evidence>
<organism evidence="2">
    <name type="scientific">Anopheles darlingi</name>
    <name type="common">Mosquito</name>
    <dbReference type="NCBI Taxonomy" id="43151"/>
    <lineage>
        <taxon>Eukaryota</taxon>
        <taxon>Metazoa</taxon>
        <taxon>Ecdysozoa</taxon>
        <taxon>Arthropoda</taxon>
        <taxon>Hexapoda</taxon>
        <taxon>Insecta</taxon>
        <taxon>Pterygota</taxon>
        <taxon>Neoptera</taxon>
        <taxon>Endopterygota</taxon>
        <taxon>Diptera</taxon>
        <taxon>Nematocera</taxon>
        <taxon>Culicoidea</taxon>
        <taxon>Culicidae</taxon>
        <taxon>Anophelinae</taxon>
        <taxon>Anopheles</taxon>
    </lineage>
</organism>
<name>A0A2M4DNK0_ANODA</name>
<proteinExistence type="predicted"/>
<keyword evidence="1" id="KW-1133">Transmembrane helix</keyword>
<protein>
    <submittedName>
        <fullName evidence="2">Uncharacterized protein</fullName>
    </submittedName>
</protein>